<evidence type="ECO:0000256" key="1">
    <source>
        <dbReference type="SAM" id="SignalP"/>
    </source>
</evidence>
<name>A0ABW2IZ85_9GAMM</name>
<reference evidence="3" key="1">
    <citation type="journal article" date="2019" name="Int. J. Syst. Evol. Microbiol.">
        <title>The Global Catalogue of Microorganisms (GCM) 10K type strain sequencing project: providing services to taxonomists for standard genome sequencing and annotation.</title>
        <authorList>
            <consortium name="The Broad Institute Genomics Platform"/>
            <consortium name="The Broad Institute Genome Sequencing Center for Infectious Disease"/>
            <person name="Wu L."/>
            <person name="Ma J."/>
        </authorList>
    </citation>
    <scope>NUCLEOTIDE SEQUENCE [LARGE SCALE GENOMIC DNA]</scope>
    <source>
        <strain evidence="3">CCUG 60559</strain>
    </source>
</reference>
<keyword evidence="1" id="KW-0732">Signal</keyword>
<dbReference type="Gene3D" id="2.60.40.10">
    <property type="entry name" value="Immunoglobulins"/>
    <property type="match status" value="1"/>
</dbReference>
<dbReference type="InterPro" id="IPR013783">
    <property type="entry name" value="Ig-like_fold"/>
</dbReference>
<keyword evidence="3" id="KW-1185">Reference proteome</keyword>
<gene>
    <name evidence="2" type="ORF">ACFQQA_16710</name>
</gene>
<dbReference type="Proteomes" id="UP001596506">
    <property type="component" value="Unassembled WGS sequence"/>
</dbReference>
<organism evidence="2 3">
    <name type="scientific">Marinobacter aromaticivorans</name>
    <dbReference type="NCBI Taxonomy" id="1494078"/>
    <lineage>
        <taxon>Bacteria</taxon>
        <taxon>Pseudomonadati</taxon>
        <taxon>Pseudomonadota</taxon>
        <taxon>Gammaproteobacteria</taxon>
        <taxon>Pseudomonadales</taxon>
        <taxon>Marinobacteraceae</taxon>
        <taxon>Marinobacter</taxon>
    </lineage>
</organism>
<feature type="signal peptide" evidence="1">
    <location>
        <begin position="1"/>
        <end position="18"/>
    </location>
</feature>
<sequence>MKRVIKVSKAWIAAFAFVGLLTGCGGSSDSEAVSSDFRSAAPETEKSAVLSWNAPESRVNGEYIKMAELDKYIIRYGQNADELDRKIVISDAQANAHMSHKVTGLDDGVWYFTIQVQDYNGLLSAPSDVVYKEIKS</sequence>
<dbReference type="PROSITE" id="PS51257">
    <property type="entry name" value="PROKAR_LIPOPROTEIN"/>
    <property type="match status" value="1"/>
</dbReference>
<dbReference type="InterPro" id="IPR036116">
    <property type="entry name" value="FN3_sf"/>
</dbReference>
<evidence type="ECO:0000313" key="2">
    <source>
        <dbReference type="EMBL" id="MFC7296363.1"/>
    </source>
</evidence>
<protein>
    <submittedName>
        <fullName evidence="2">Fibronectin type III domain-containing protein</fullName>
    </submittedName>
</protein>
<dbReference type="SUPFAM" id="SSF49265">
    <property type="entry name" value="Fibronectin type III"/>
    <property type="match status" value="1"/>
</dbReference>
<dbReference type="RefSeq" id="WP_227521136.1">
    <property type="nucleotide sequence ID" value="NZ_JBHTBD010000010.1"/>
</dbReference>
<proteinExistence type="predicted"/>
<feature type="chain" id="PRO_5047422356" evidence="1">
    <location>
        <begin position="19"/>
        <end position="136"/>
    </location>
</feature>
<dbReference type="EMBL" id="JBHTBD010000010">
    <property type="protein sequence ID" value="MFC7296363.1"/>
    <property type="molecule type" value="Genomic_DNA"/>
</dbReference>
<evidence type="ECO:0000313" key="3">
    <source>
        <dbReference type="Proteomes" id="UP001596506"/>
    </source>
</evidence>
<comment type="caution">
    <text evidence="2">The sequence shown here is derived from an EMBL/GenBank/DDBJ whole genome shotgun (WGS) entry which is preliminary data.</text>
</comment>
<accession>A0ABW2IZ85</accession>